<dbReference type="Proteomes" id="UP000595107">
    <property type="component" value="Chromosome"/>
</dbReference>
<evidence type="ECO:0000313" key="3">
    <source>
        <dbReference type="EMBL" id="SUT93268.1"/>
    </source>
</evidence>
<feature type="transmembrane region" description="Helical" evidence="1">
    <location>
        <begin position="20"/>
        <end position="39"/>
    </location>
</feature>
<evidence type="ECO:0000313" key="2">
    <source>
        <dbReference type="EMBL" id="QPS05466.1"/>
    </source>
</evidence>
<gene>
    <name evidence="2" type="ORF">I6G67_08560</name>
    <name evidence="3" type="ORF">NCTC10308_01027</name>
</gene>
<keyword evidence="1" id="KW-0472">Membrane</keyword>
<keyword evidence="1" id="KW-0812">Transmembrane</keyword>
<dbReference type="InterPro" id="IPR019670">
    <property type="entry name" value="DUF2523"/>
</dbReference>
<dbReference type="Pfam" id="PF10734">
    <property type="entry name" value="DUF2523"/>
    <property type="match status" value="1"/>
</dbReference>
<dbReference type="AlphaFoldDB" id="A0A380TX50"/>
<reference evidence="3 4" key="1">
    <citation type="submission" date="2018-06" db="EMBL/GenBank/DDBJ databases">
        <authorList>
            <consortium name="Pathogen Informatics"/>
            <person name="Doyle S."/>
        </authorList>
    </citation>
    <scope>NUCLEOTIDE SEQUENCE [LARGE SCALE GENOMIC DNA]</scope>
    <source>
        <strain evidence="3 4">NCTC10308</strain>
    </source>
</reference>
<dbReference type="EMBL" id="UFRV01000006">
    <property type="protein sequence ID" value="SUT93268.1"/>
    <property type="molecule type" value="Genomic_DNA"/>
</dbReference>
<protein>
    <submittedName>
        <fullName evidence="2">DUF2523 domain-containing protein</fullName>
    </submittedName>
    <submittedName>
        <fullName evidence="3">Protein of uncharacterized function (DUF2523)</fullName>
    </submittedName>
</protein>
<dbReference type="Proteomes" id="UP000254227">
    <property type="component" value="Unassembled WGS sequence"/>
</dbReference>
<proteinExistence type="predicted"/>
<keyword evidence="1" id="KW-1133">Transmembrane helix</keyword>
<organism evidence="3 4">
    <name type="scientific">Acinetobacter johnsonii</name>
    <dbReference type="NCBI Taxonomy" id="40214"/>
    <lineage>
        <taxon>Bacteria</taxon>
        <taxon>Pseudomonadati</taxon>
        <taxon>Pseudomonadota</taxon>
        <taxon>Gammaproteobacteria</taxon>
        <taxon>Moraxellales</taxon>
        <taxon>Moraxellaceae</taxon>
        <taxon>Acinetobacter</taxon>
    </lineage>
</organism>
<reference evidence="2 5" key="2">
    <citation type="submission" date="2020-12" db="EMBL/GenBank/DDBJ databases">
        <title>FDA dAtabase for Regulatory Grade micrObial Sequences (FDA-ARGOS): Supporting development and validation of Infectious Disease Dx tests.</title>
        <authorList>
            <person name="Sproer C."/>
            <person name="Gronow S."/>
            <person name="Severitt S."/>
            <person name="Schroder I."/>
            <person name="Tallon L."/>
            <person name="Sadzewicz L."/>
            <person name="Zhao X."/>
            <person name="Boylan J."/>
            <person name="Ott S."/>
            <person name="Bowen H."/>
            <person name="Vavikolanu K."/>
            <person name="Mehta A."/>
            <person name="Aluvathingal J."/>
            <person name="Nadendla S."/>
            <person name="Lowell S."/>
            <person name="Myers T."/>
            <person name="Yan Y."/>
            <person name="Sichtig H."/>
        </authorList>
    </citation>
    <scope>NUCLEOTIDE SEQUENCE [LARGE SCALE GENOMIC DNA]</scope>
    <source>
        <strain evidence="2 5">FDAARGOS_910</strain>
    </source>
</reference>
<dbReference type="RefSeq" id="WP_004693110.1">
    <property type="nucleotide sequence ID" value="NZ_BBTB01000088.1"/>
</dbReference>
<name>A0A380TX50_ACIJO</name>
<sequence>MGKILFKIFEWGVSSGLAKFIKGMGLSMITFAFLNQLIQTVLAESSSKFGSITGLGANALGLAGVDTALAIMAGAIIAHVYMRSKAMRFVGTPK</sequence>
<feature type="transmembrane region" description="Helical" evidence="1">
    <location>
        <begin position="59"/>
        <end position="81"/>
    </location>
</feature>
<accession>A0A380TX50</accession>
<dbReference type="EMBL" id="CP065666">
    <property type="protein sequence ID" value="QPS05466.1"/>
    <property type="molecule type" value="Genomic_DNA"/>
</dbReference>
<evidence type="ECO:0000256" key="1">
    <source>
        <dbReference type="SAM" id="Phobius"/>
    </source>
</evidence>
<evidence type="ECO:0000313" key="5">
    <source>
        <dbReference type="Proteomes" id="UP000595107"/>
    </source>
</evidence>
<evidence type="ECO:0000313" key="4">
    <source>
        <dbReference type="Proteomes" id="UP000254227"/>
    </source>
</evidence>